<keyword evidence="4" id="KW-0560">Oxidoreductase</keyword>
<evidence type="ECO:0000256" key="6">
    <source>
        <dbReference type="PIRSR" id="PIRSR602401-1"/>
    </source>
</evidence>
<keyword evidence="8" id="KW-1185">Reference proteome</keyword>
<dbReference type="PRINTS" id="PR00385">
    <property type="entry name" value="P450"/>
</dbReference>
<dbReference type="GO" id="GO:0016705">
    <property type="term" value="F:oxidoreductase activity, acting on paired donors, with incorporation or reduction of molecular oxygen"/>
    <property type="evidence" value="ECO:0007669"/>
    <property type="project" value="InterPro"/>
</dbReference>
<dbReference type="Proteomes" id="UP000217790">
    <property type="component" value="Unassembled WGS sequence"/>
</dbReference>
<evidence type="ECO:0000256" key="4">
    <source>
        <dbReference type="ARBA" id="ARBA00023002"/>
    </source>
</evidence>
<name>A0A2H3DVC2_ARMGA</name>
<dbReference type="EMBL" id="KZ293647">
    <property type="protein sequence ID" value="PBK99161.1"/>
    <property type="molecule type" value="Genomic_DNA"/>
</dbReference>
<dbReference type="GO" id="GO:0005506">
    <property type="term" value="F:iron ion binding"/>
    <property type="evidence" value="ECO:0007669"/>
    <property type="project" value="InterPro"/>
</dbReference>
<keyword evidence="5 6" id="KW-0408">Iron</keyword>
<dbReference type="PANTHER" id="PTHR46206">
    <property type="entry name" value="CYTOCHROME P450"/>
    <property type="match status" value="1"/>
</dbReference>
<dbReference type="InterPro" id="IPR036396">
    <property type="entry name" value="Cyt_P450_sf"/>
</dbReference>
<dbReference type="InterPro" id="IPR001128">
    <property type="entry name" value="Cyt_P450"/>
</dbReference>
<evidence type="ECO:0000256" key="2">
    <source>
        <dbReference type="ARBA" id="ARBA00010617"/>
    </source>
</evidence>
<comment type="similarity">
    <text evidence="2">Belongs to the cytochrome P450 family.</text>
</comment>
<dbReference type="SUPFAM" id="SSF48264">
    <property type="entry name" value="Cytochrome P450"/>
    <property type="match status" value="1"/>
</dbReference>
<keyword evidence="3 6" id="KW-0479">Metal-binding</keyword>
<dbReference type="STRING" id="47427.A0A2H3DVC2"/>
<dbReference type="InParanoid" id="A0A2H3DVC2"/>
<evidence type="ECO:0000256" key="5">
    <source>
        <dbReference type="ARBA" id="ARBA00023004"/>
    </source>
</evidence>
<dbReference type="InterPro" id="IPR002401">
    <property type="entry name" value="Cyt_P450_E_grp-I"/>
</dbReference>
<feature type="binding site" description="axial binding residue" evidence="6">
    <location>
        <position position="435"/>
    </location>
    <ligand>
        <name>heme</name>
        <dbReference type="ChEBI" id="CHEBI:30413"/>
    </ligand>
    <ligandPart>
        <name>Fe</name>
        <dbReference type="ChEBI" id="CHEBI:18248"/>
    </ligandPart>
</feature>
<comment type="cofactor">
    <cofactor evidence="1 6">
        <name>heme</name>
        <dbReference type="ChEBI" id="CHEBI:30413"/>
    </cofactor>
</comment>
<sequence>MLSEGYVVAIALAVLLALRHAFGPSQLRHIPACGPTAPLLSYLGSLWFFFDATGVLEYGYHKFSNRVFKVAHLNRWMVVVASPELIEDLRRAPEDVLSFQEGVSEVLQIPFTVGEAISRNPYHTRIIRNRITKSLASTLPETHDEVVAACSDIFHFDSDDWVSFPAMESVMRIVARASNRLFVGLPLCRNEEFLHLNTQFTVDVASAATVIGLCPLLIRPYVARLFPSIPKSLQKAAQLLEPVITERRCVADNINPDFSGNPPDILGWILEEAQGDERSLQNLARRILTINFAAIHTTSLTFVHALYHLAAEPKYLQPLREEIESVVAEEGWTYAAMKRMKRLDSFLKESQRLNPLGGLLMIRKALKPFSFSDGTTIPAGTFVSVAATPIHCDKKRYENPLGFDGFRFSDGTNNRTSMVTTSPWFLSFGHGKNACPGRFFAASELRIMLAHLVLTYDIQLPQGKERPRNTWIASTCIPDPYGRVSFRKRSNF</sequence>
<dbReference type="PRINTS" id="PR00463">
    <property type="entry name" value="EP450I"/>
</dbReference>
<proteinExistence type="inferred from homology"/>
<protein>
    <submittedName>
        <fullName evidence="7">Cytochrome P450</fullName>
    </submittedName>
</protein>
<dbReference type="Gene3D" id="1.10.630.10">
    <property type="entry name" value="Cytochrome P450"/>
    <property type="match status" value="1"/>
</dbReference>
<evidence type="ECO:0000256" key="3">
    <source>
        <dbReference type="ARBA" id="ARBA00022723"/>
    </source>
</evidence>
<accession>A0A2H3DVC2</accession>
<evidence type="ECO:0000256" key="1">
    <source>
        <dbReference type="ARBA" id="ARBA00001971"/>
    </source>
</evidence>
<dbReference type="OMA" id="YHIAIVR"/>
<dbReference type="Pfam" id="PF00067">
    <property type="entry name" value="p450"/>
    <property type="match status" value="1"/>
</dbReference>
<evidence type="ECO:0000313" key="8">
    <source>
        <dbReference type="Proteomes" id="UP000217790"/>
    </source>
</evidence>
<dbReference type="GO" id="GO:0004497">
    <property type="term" value="F:monooxygenase activity"/>
    <property type="evidence" value="ECO:0007669"/>
    <property type="project" value="InterPro"/>
</dbReference>
<dbReference type="AlphaFoldDB" id="A0A2H3DVC2"/>
<organism evidence="7 8">
    <name type="scientific">Armillaria gallica</name>
    <name type="common">Bulbous honey fungus</name>
    <name type="synonym">Armillaria bulbosa</name>
    <dbReference type="NCBI Taxonomy" id="47427"/>
    <lineage>
        <taxon>Eukaryota</taxon>
        <taxon>Fungi</taxon>
        <taxon>Dikarya</taxon>
        <taxon>Basidiomycota</taxon>
        <taxon>Agaricomycotina</taxon>
        <taxon>Agaricomycetes</taxon>
        <taxon>Agaricomycetidae</taxon>
        <taxon>Agaricales</taxon>
        <taxon>Marasmiineae</taxon>
        <taxon>Physalacriaceae</taxon>
        <taxon>Armillaria</taxon>
    </lineage>
</organism>
<dbReference type="GO" id="GO:0020037">
    <property type="term" value="F:heme binding"/>
    <property type="evidence" value="ECO:0007669"/>
    <property type="project" value="InterPro"/>
</dbReference>
<keyword evidence="6" id="KW-0349">Heme</keyword>
<gene>
    <name evidence="7" type="ORF">ARMGADRAFT_958302</name>
</gene>
<reference evidence="8" key="1">
    <citation type="journal article" date="2017" name="Nat. Ecol. Evol.">
        <title>Genome expansion and lineage-specific genetic innovations in the forest pathogenic fungi Armillaria.</title>
        <authorList>
            <person name="Sipos G."/>
            <person name="Prasanna A.N."/>
            <person name="Walter M.C."/>
            <person name="O'Connor E."/>
            <person name="Balint B."/>
            <person name="Krizsan K."/>
            <person name="Kiss B."/>
            <person name="Hess J."/>
            <person name="Varga T."/>
            <person name="Slot J."/>
            <person name="Riley R."/>
            <person name="Boka B."/>
            <person name="Rigling D."/>
            <person name="Barry K."/>
            <person name="Lee J."/>
            <person name="Mihaltcheva S."/>
            <person name="LaButti K."/>
            <person name="Lipzen A."/>
            <person name="Waldron R."/>
            <person name="Moloney N.M."/>
            <person name="Sperisen C."/>
            <person name="Kredics L."/>
            <person name="Vagvoelgyi C."/>
            <person name="Patrignani A."/>
            <person name="Fitzpatrick D."/>
            <person name="Nagy I."/>
            <person name="Doyle S."/>
            <person name="Anderson J.B."/>
            <person name="Grigoriev I.V."/>
            <person name="Gueldener U."/>
            <person name="Muensterkoetter M."/>
            <person name="Nagy L.G."/>
        </authorList>
    </citation>
    <scope>NUCLEOTIDE SEQUENCE [LARGE SCALE GENOMIC DNA]</scope>
    <source>
        <strain evidence="8">Ar21-2</strain>
    </source>
</reference>
<dbReference type="OrthoDB" id="1844152at2759"/>
<dbReference type="CDD" id="cd11041">
    <property type="entry name" value="CYP503A1-like"/>
    <property type="match status" value="1"/>
</dbReference>
<evidence type="ECO:0000313" key="7">
    <source>
        <dbReference type="EMBL" id="PBK99161.1"/>
    </source>
</evidence>